<proteinExistence type="predicted"/>
<reference evidence="1 2" key="1">
    <citation type="submission" date="2014-09" db="EMBL/GenBank/DDBJ databases">
        <authorList>
            <person name="McGinnis J.M."/>
            <person name="Wolfgang W.J."/>
        </authorList>
    </citation>
    <scope>NUCLEOTIDE SEQUENCE [LARGE SCALE GENOMIC DNA]</scope>
    <source>
        <strain evidence="1 2">5503</strain>
    </source>
</reference>
<evidence type="ECO:0000313" key="1">
    <source>
        <dbReference type="EMBL" id="KGJ23747.1"/>
    </source>
</evidence>
<sequence>MKMDWEFLAVITCAVVIKQVLSPFHSWFRSISTGFAAMFCAYVFAEPIIHLLGWEDPKLGNAVGGLLGLTGEQVIRYIIDAGNNPEAGVQRVKLLAIRVAEVITIWRKGAPNDKGDQE</sequence>
<name>A0A099GMH4_9RHOB</name>
<evidence type="ECO:0000313" key="2">
    <source>
        <dbReference type="Proteomes" id="UP000029858"/>
    </source>
</evidence>
<comment type="caution">
    <text evidence="1">The sequence shown here is derived from an EMBL/GenBank/DDBJ whole genome shotgun (WGS) entry which is preliminary data.</text>
</comment>
<reference evidence="1 2" key="2">
    <citation type="submission" date="2014-10" db="EMBL/GenBank/DDBJ databases">
        <title>Paracoccus sanguinis sp. nov., isolated from clinical specimens of New York State patients.</title>
        <authorList>
            <person name="Mingle L.A."/>
            <person name="Cole J.A."/>
            <person name="Lapierre P."/>
            <person name="Musser K.A."/>
        </authorList>
    </citation>
    <scope>NUCLEOTIDE SEQUENCE [LARGE SCALE GENOMIC DNA]</scope>
    <source>
        <strain evidence="1 2">5503</strain>
    </source>
</reference>
<organism evidence="1 2">
    <name type="scientific">Paracoccus sanguinis</name>
    <dbReference type="NCBI Taxonomy" id="1545044"/>
    <lineage>
        <taxon>Bacteria</taxon>
        <taxon>Pseudomonadati</taxon>
        <taxon>Pseudomonadota</taxon>
        <taxon>Alphaproteobacteria</taxon>
        <taxon>Rhodobacterales</taxon>
        <taxon>Paracoccaceae</taxon>
        <taxon>Paracoccus</taxon>
    </lineage>
</organism>
<dbReference type="Proteomes" id="UP000029858">
    <property type="component" value="Unassembled WGS sequence"/>
</dbReference>
<dbReference type="EMBL" id="JRKQ01000001">
    <property type="protein sequence ID" value="KGJ23747.1"/>
    <property type="molecule type" value="Genomic_DNA"/>
</dbReference>
<dbReference type="RefSeq" id="WP_036706270.1">
    <property type="nucleotide sequence ID" value="NZ_JRKQ01000001.1"/>
</dbReference>
<protein>
    <submittedName>
        <fullName evidence="1">Uncharacterized protein</fullName>
    </submittedName>
</protein>
<gene>
    <name evidence="1" type="ORF">IX56_00255</name>
</gene>
<dbReference type="AlphaFoldDB" id="A0A099GMH4"/>
<accession>A0A099GMH4</accession>